<reference evidence="2 4" key="3">
    <citation type="journal article" date="2024" name="Syst. Appl. Microbiol.">
        <title>Helicobacter cappadocius sp. nov., from lizards: The first psychrotrophic Helicobacter species.</title>
        <authorList>
            <person name="Aydin F."/>
            <person name="Tarhane S."/>
            <person name="Karakaya E."/>
            <person name="Abay S."/>
            <person name="Kayman T."/>
            <person name="Guran O."/>
            <person name="Bozkurt E."/>
            <person name="Uzum N."/>
            <person name="Avci A."/>
            <person name="Olgun K."/>
            <person name="Jablonski D."/>
            <person name="Guran C."/>
            <person name="Burcin Saticioglu I."/>
        </authorList>
    </citation>
    <scope>NUCLEOTIDE SEQUENCE [LARGE SCALE GENOMIC DNA]</scope>
    <source>
        <strain evidence="2">Faydin-H75</strain>
        <strain evidence="4">faydin-H76</strain>
    </source>
</reference>
<keyword evidence="1" id="KW-0472">Membrane</keyword>
<protein>
    <submittedName>
        <fullName evidence="3">Uncharacterized protein</fullName>
    </submittedName>
</protein>
<dbReference type="AlphaFoldDB" id="A0AA90Q191"/>
<evidence type="ECO:0000313" key="2">
    <source>
        <dbReference type="EMBL" id="MDO7252421.1"/>
    </source>
</evidence>
<sequence>MKKKLNLWPFGILAVIVIGVVLLVRLVVLSSGHPDLEEIAYGGKKYQQVEKDINPIIKNTKAFQAQYSIYIDVNQKPLARLENQPLMNYEIKGNGSRLADEKKNQKAQLFTDKPNKIYVDFVPKAVSKSSKNSTSGDFSSSPISNIRTIVFLQRYYAKEKMDIGELECDKMSCVSRDFNLTLSKDSKQILEGRWRVSLEISYNQDGVDKTITLEKEFFAAKHP</sequence>
<evidence type="ECO:0000313" key="4">
    <source>
        <dbReference type="Proteomes" id="UP001177258"/>
    </source>
</evidence>
<keyword evidence="5" id="KW-1185">Reference proteome</keyword>
<organism evidence="3 4">
    <name type="scientific">Helicobacter cappadocius</name>
    <dbReference type="NCBI Taxonomy" id="3063998"/>
    <lineage>
        <taxon>Bacteria</taxon>
        <taxon>Pseudomonadati</taxon>
        <taxon>Campylobacterota</taxon>
        <taxon>Epsilonproteobacteria</taxon>
        <taxon>Campylobacterales</taxon>
        <taxon>Helicobacteraceae</taxon>
        <taxon>Helicobacter</taxon>
    </lineage>
</organism>
<dbReference type="Proteomes" id="UP001177258">
    <property type="component" value="Unassembled WGS sequence"/>
</dbReference>
<evidence type="ECO:0000313" key="3">
    <source>
        <dbReference type="EMBL" id="MDP2538288.1"/>
    </source>
</evidence>
<proteinExistence type="predicted"/>
<comment type="caution">
    <text evidence="3">The sequence shown here is derived from an EMBL/GenBank/DDBJ whole genome shotgun (WGS) entry which is preliminary data.</text>
</comment>
<gene>
    <name evidence="2" type="ORF">Q5I04_00610</name>
    <name evidence="3" type="ORF">Q5I06_00610</name>
</gene>
<keyword evidence="1" id="KW-0812">Transmembrane</keyword>
<feature type="transmembrane region" description="Helical" evidence="1">
    <location>
        <begin position="7"/>
        <end position="28"/>
    </location>
</feature>
<dbReference type="RefSeq" id="WP_305516263.1">
    <property type="nucleotide sequence ID" value="NZ_JAUPEV010000001.1"/>
</dbReference>
<keyword evidence="1" id="KW-1133">Transmembrane helix</keyword>
<accession>A0AA90Q191</accession>
<name>A0AA90Q191_9HELI</name>
<evidence type="ECO:0000256" key="1">
    <source>
        <dbReference type="SAM" id="Phobius"/>
    </source>
</evidence>
<evidence type="ECO:0000313" key="5">
    <source>
        <dbReference type="Proteomes" id="UP001240777"/>
    </source>
</evidence>
<dbReference type="Proteomes" id="UP001240777">
    <property type="component" value="Unassembled WGS sequence"/>
</dbReference>
<dbReference type="EMBL" id="JAUYZK010000001">
    <property type="protein sequence ID" value="MDP2538288.1"/>
    <property type="molecule type" value="Genomic_DNA"/>
</dbReference>
<dbReference type="EMBL" id="JAUPEV010000001">
    <property type="protein sequence ID" value="MDO7252421.1"/>
    <property type="molecule type" value="Genomic_DNA"/>
</dbReference>
<reference evidence="2" key="2">
    <citation type="submission" date="2023-07" db="EMBL/GenBank/DDBJ databases">
        <authorList>
            <person name="Aydin F."/>
            <person name="Tarhane S."/>
            <person name="Saticioglu I.B."/>
            <person name="Karakaya E."/>
            <person name="Abay S."/>
            <person name="Guran O."/>
            <person name="Bozkurt E."/>
            <person name="Uzum N."/>
            <person name="Olgun K."/>
            <person name="Jablonski D."/>
        </authorList>
    </citation>
    <scope>NUCLEOTIDE SEQUENCE</scope>
    <source>
        <strain evidence="2">Faydin-H75</strain>
    </source>
</reference>
<reference evidence="3 5" key="1">
    <citation type="submission" date="2023-07" db="EMBL/GenBank/DDBJ databases">
        <title>Unpublished Manusciprt.</title>
        <authorList>
            <person name="Aydin F."/>
            <person name="Tarhane S."/>
            <person name="Saticioglu I.B."/>
            <person name="Karakaya E."/>
            <person name="Abay S."/>
            <person name="Guran O."/>
            <person name="Bozkurt E."/>
            <person name="Uzum N."/>
            <person name="Olgun K."/>
            <person name="Jablonski D."/>
        </authorList>
    </citation>
    <scope>NUCLEOTIDE SEQUENCE</scope>
    <source>
        <strain evidence="5">faydin-H75</strain>
        <strain evidence="3">Faydin-H76</strain>
    </source>
</reference>